<evidence type="ECO:0000256" key="7">
    <source>
        <dbReference type="ARBA" id="ARBA00023053"/>
    </source>
</evidence>
<evidence type="ECO:0000313" key="13">
    <source>
        <dbReference type="Proteomes" id="UP000014500"/>
    </source>
</evidence>
<evidence type="ECO:0000256" key="9">
    <source>
        <dbReference type="ARBA" id="ARBA00023136"/>
    </source>
</evidence>
<dbReference type="Proteomes" id="UP000014500">
    <property type="component" value="Unassembled WGS sequence"/>
</dbReference>
<comment type="similarity">
    <text evidence="2">Belongs to the sodium:solute symporter (SSF) (TC 2.A.21) family.</text>
</comment>
<accession>T1IVP0</accession>
<reference evidence="13" key="1">
    <citation type="submission" date="2011-05" db="EMBL/GenBank/DDBJ databases">
        <authorList>
            <person name="Richards S.R."/>
            <person name="Qu J."/>
            <person name="Jiang H."/>
            <person name="Jhangiani S.N."/>
            <person name="Agravi P."/>
            <person name="Goodspeed R."/>
            <person name="Gross S."/>
            <person name="Mandapat C."/>
            <person name="Jackson L."/>
            <person name="Mathew T."/>
            <person name="Pu L."/>
            <person name="Thornton R."/>
            <person name="Saada N."/>
            <person name="Wilczek-Boney K.B."/>
            <person name="Lee S."/>
            <person name="Kovar C."/>
            <person name="Wu Y."/>
            <person name="Scherer S.E."/>
            <person name="Worley K.C."/>
            <person name="Muzny D.M."/>
            <person name="Gibbs R."/>
        </authorList>
    </citation>
    <scope>NUCLEOTIDE SEQUENCE</scope>
    <source>
        <strain evidence="13">Brora</strain>
    </source>
</reference>
<feature type="transmembrane region" description="Helical" evidence="11">
    <location>
        <begin position="611"/>
        <end position="635"/>
    </location>
</feature>
<keyword evidence="6 11" id="KW-1133">Transmembrane helix</keyword>
<evidence type="ECO:0000256" key="8">
    <source>
        <dbReference type="ARBA" id="ARBA00023065"/>
    </source>
</evidence>
<feature type="transmembrane region" description="Helical" evidence="11">
    <location>
        <begin position="577"/>
        <end position="599"/>
    </location>
</feature>
<evidence type="ECO:0000256" key="11">
    <source>
        <dbReference type="SAM" id="Phobius"/>
    </source>
</evidence>
<dbReference type="GO" id="GO:0006814">
    <property type="term" value="P:sodium ion transport"/>
    <property type="evidence" value="ECO:0007669"/>
    <property type="project" value="UniProtKB-KW"/>
</dbReference>
<keyword evidence="8" id="KW-0406">Ion transport</keyword>
<dbReference type="CDD" id="cd11492">
    <property type="entry name" value="SLC5sbd_NIS-SMVT"/>
    <property type="match status" value="2"/>
</dbReference>
<keyword evidence="4" id="KW-1003">Cell membrane</keyword>
<feature type="transmembrane region" description="Helical" evidence="11">
    <location>
        <begin position="655"/>
        <end position="672"/>
    </location>
</feature>
<keyword evidence="7" id="KW-0915">Sodium</keyword>
<evidence type="ECO:0000256" key="10">
    <source>
        <dbReference type="ARBA" id="ARBA00023201"/>
    </source>
</evidence>
<dbReference type="GO" id="GO:0005886">
    <property type="term" value="C:plasma membrane"/>
    <property type="evidence" value="ECO:0007669"/>
    <property type="project" value="UniProtKB-SubCell"/>
</dbReference>
<dbReference type="PANTHER" id="PTHR42985">
    <property type="entry name" value="SODIUM-COUPLED MONOCARBOXYLATE TRANSPORTER"/>
    <property type="match status" value="1"/>
</dbReference>
<dbReference type="Gene3D" id="1.20.1730.10">
    <property type="entry name" value="Sodium/glucose cotransporter"/>
    <property type="match status" value="2"/>
</dbReference>
<feature type="transmembrane region" description="Helical" evidence="11">
    <location>
        <begin position="548"/>
        <end position="571"/>
    </location>
</feature>
<evidence type="ECO:0000256" key="5">
    <source>
        <dbReference type="ARBA" id="ARBA00022692"/>
    </source>
</evidence>
<dbReference type="InterPro" id="IPR038377">
    <property type="entry name" value="Na/Glc_symporter_sf"/>
</dbReference>
<feature type="transmembrane region" description="Helical" evidence="11">
    <location>
        <begin position="855"/>
        <end position="878"/>
    </location>
</feature>
<dbReference type="OMA" id="SPYIRNT"/>
<feature type="transmembrane region" description="Helical" evidence="11">
    <location>
        <begin position="130"/>
        <end position="154"/>
    </location>
</feature>
<protein>
    <recommendedName>
        <fullName evidence="14">Sodium-dependent multivitamin transporter</fullName>
    </recommendedName>
</protein>
<keyword evidence="3" id="KW-0813">Transport</keyword>
<keyword evidence="10" id="KW-0739">Sodium transport</keyword>
<dbReference type="AlphaFoldDB" id="T1IVP0"/>
<organism evidence="12 13">
    <name type="scientific">Strigamia maritima</name>
    <name type="common">European centipede</name>
    <name type="synonym">Geophilus maritimus</name>
    <dbReference type="NCBI Taxonomy" id="126957"/>
    <lineage>
        <taxon>Eukaryota</taxon>
        <taxon>Metazoa</taxon>
        <taxon>Ecdysozoa</taxon>
        <taxon>Arthropoda</taxon>
        <taxon>Myriapoda</taxon>
        <taxon>Chilopoda</taxon>
        <taxon>Pleurostigmophora</taxon>
        <taxon>Geophilomorpha</taxon>
        <taxon>Linotaeniidae</taxon>
        <taxon>Strigamia</taxon>
    </lineage>
</organism>
<dbReference type="EMBL" id="JH431589">
    <property type="status" value="NOT_ANNOTATED_CDS"/>
    <property type="molecule type" value="Genomic_DNA"/>
</dbReference>
<feature type="transmembrane region" description="Helical" evidence="11">
    <location>
        <begin position="502"/>
        <end position="527"/>
    </location>
</feature>
<dbReference type="eggNOG" id="KOG2349">
    <property type="taxonomic scope" value="Eukaryota"/>
</dbReference>
<feature type="transmembrane region" description="Helical" evidence="11">
    <location>
        <begin position="54"/>
        <end position="76"/>
    </location>
</feature>
<feature type="transmembrane region" description="Helical" evidence="11">
    <location>
        <begin position="160"/>
        <end position="179"/>
    </location>
</feature>
<feature type="transmembrane region" description="Helical" evidence="11">
    <location>
        <begin position="340"/>
        <end position="363"/>
    </location>
</feature>
<evidence type="ECO:0000256" key="4">
    <source>
        <dbReference type="ARBA" id="ARBA00022475"/>
    </source>
</evidence>
<keyword evidence="5 11" id="KW-0812">Transmembrane</keyword>
<comment type="subcellular location">
    <subcellularLocation>
        <location evidence="1">Cell membrane</location>
        <topology evidence="1">Multi-pass membrane protein</topology>
    </subcellularLocation>
</comment>
<sequence>MASPDLDARFSIPDYVVFVLMLMVSAGIGFYYACSGSKQRTASEFLMANRSMGVLPIALSLLASYLSAIGLLGIPVEIYWYGTSYWCAVFSNFIVMPVSAYVYLPVFYHLQLTSAYEYLERRFNVTVRRLGSVIFILQMMLYMSMVCYVPALALSQVTGLHVWASVAAIGIVCTLYTTVGGMKAVMWTDVVQIMVMFAAMLAVIIQGLLLLGGFRNVLDIAGRGGRLDTFNFDTNPLVRSTFWNLILGGGVTWSAIYGVNQTQVQRYLTAPSLRTAQMALWWNLVGLFIAISTCTLVGLVLYAFYEHCDPLTAKIISAPDQLLPLFVMETLSKYPGLPGFFVAGIFSGSLSTLSSGLNSLAAVTLEDFIRPLCLKNLSDERAGLISKFIALAYGVLALGLVAIVEQLGNVLQLEHSQTNMTEFESTFGLIDYLIFALMLFLSSLIGVYYACTGGKQHTTAEFLLGNRQMTTFPIACSLFASFMSAVNLLSVPAEIYAFGTQYSVLVIAQTLLVPITSYLYLPVFYNLGVTSVNEYLEKRFNKTIRHCGAIGFILKMVLYLAVVIHAPALALSQATGMSVWSCVAAIITICTIYTVMGGIKGVMWTDVLQTCFMFTALIALLIMGFVHVGGFEQIIKANKNRFIFFNLNPHEQHTLWTQTIGGTVMWTAVFAVNQTQVQRYLSAKSLPVARRALWWTVLGLWVNMLITVILGLLLYTYFKSCDPLLSRKINNRDQLLPLYAMQMFRRLPGLPGLFVAGILSGSLSTLSSGLNSLSAITLEDFVLKKSCMKNVTNERASQIAKIIALGYGGLCLLCVLLVENFSSLAQAALSLFGLLGGPLLGLFTLGMFFPWANSLGSGIGAIIGLALSFWIGIGSILYKNHRPTLPLHCPNVTISNPPNSTSITHISPFSAFYNVSYMWYSPIVCFTVIVIGLTISFISGANKSKDVNPKLLSPVVRYFLKSNQETDNHIELELELQKK</sequence>
<proteinExistence type="inferred from homology"/>
<feature type="transmembrane region" description="Helical" evidence="11">
    <location>
        <begin position="88"/>
        <end position="110"/>
    </location>
</feature>
<feature type="transmembrane region" description="Helical" evidence="11">
    <location>
        <begin position="824"/>
        <end position="848"/>
    </location>
</feature>
<keyword evidence="9 11" id="KW-0472">Membrane</keyword>
<dbReference type="EnsemblMetazoa" id="SMAR005241-RA">
    <property type="protein sequence ID" value="SMAR005241-PA"/>
    <property type="gene ID" value="SMAR005241"/>
</dbReference>
<dbReference type="Pfam" id="PF00474">
    <property type="entry name" value="SSF"/>
    <property type="match status" value="2"/>
</dbReference>
<dbReference type="InterPro" id="IPR001734">
    <property type="entry name" value="Na/solute_symporter"/>
</dbReference>
<dbReference type="HOGENOM" id="CLU_280374_0_0_1"/>
<feature type="transmembrane region" description="Helical" evidence="11">
    <location>
        <begin position="472"/>
        <end position="490"/>
    </location>
</feature>
<feature type="transmembrane region" description="Helical" evidence="11">
    <location>
        <begin position="191"/>
        <end position="214"/>
    </location>
</feature>
<evidence type="ECO:0000256" key="6">
    <source>
        <dbReference type="ARBA" id="ARBA00022989"/>
    </source>
</evidence>
<dbReference type="STRING" id="126957.T1IVP0"/>
<dbReference type="NCBIfam" id="TIGR00813">
    <property type="entry name" value="sss"/>
    <property type="match status" value="2"/>
</dbReference>
<feature type="transmembrane region" description="Helical" evidence="11">
    <location>
        <begin position="693"/>
        <end position="718"/>
    </location>
</feature>
<reference evidence="12" key="2">
    <citation type="submission" date="2015-02" db="UniProtKB">
        <authorList>
            <consortium name="EnsemblMetazoa"/>
        </authorList>
    </citation>
    <scope>IDENTIFICATION</scope>
</reference>
<evidence type="ECO:0000256" key="3">
    <source>
        <dbReference type="ARBA" id="ARBA00022448"/>
    </source>
</evidence>
<dbReference type="InterPro" id="IPR051163">
    <property type="entry name" value="Sodium:Solute_Symporter_SSF"/>
</dbReference>
<evidence type="ECO:0000256" key="1">
    <source>
        <dbReference type="ARBA" id="ARBA00004651"/>
    </source>
</evidence>
<feature type="transmembrane region" description="Helical" evidence="11">
    <location>
        <begin position="241"/>
        <end position="259"/>
    </location>
</feature>
<feature type="transmembrane region" description="Helical" evidence="11">
    <location>
        <begin position="15"/>
        <end position="33"/>
    </location>
</feature>
<feature type="transmembrane region" description="Helical" evidence="11">
    <location>
        <begin position="799"/>
        <end position="818"/>
    </location>
</feature>
<feature type="transmembrane region" description="Helical" evidence="11">
    <location>
        <begin position="753"/>
        <end position="778"/>
    </location>
</feature>
<dbReference type="GO" id="GO:0015293">
    <property type="term" value="F:symporter activity"/>
    <property type="evidence" value="ECO:0007669"/>
    <property type="project" value="TreeGrafter"/>
</dbReference>
<feature type="transmembrane region" description="Helical" evidence="11">
    <location>
        <begin position="917"/>
        <end position="938"/>
    </location>
</feature>
<dbReference type="PROSITE" id="PS50283">
    <property type="entry name" value="NA_SOLUT_SYMP_3"/>
    <property type="match status" value="2"/>
</dbReference>
<feature type="transmembrane region" description="Helical" evidence="11">
    <location>
        <begin position="280"/>
        <end position="305"/>
    </location>
</feature>
<keyword evidence="13" id="KW-1185">Reference proteome</keyword>
<evidence type="ECO:0008006" key="14">
    <source>
        <dbReference type="Google" id="ProtNLM"/>
    </source>
</evidence>
<evidence type="ECO:0000313" key="12">
    <source>
        <dbReference type="EnsemblMetazoa" id="SMAR005241-PA"/>
    </source>
</evidence>
<evidence type="ECO:0000256" key="2">
    <source>
        <dbReference type="ARBA" id="ARBA00006434"/>
    </source>
</evidence>
<dbReference type="PhylomeDB" id="T1IVP0"/>
<name>T1IVP0_STRMM</name>
<dbReference type="PANTHER" id="PTHR42985:SF40">
    <property type="entry name" value="LD47995P-RELATED"/>
    <property type="match status" value="1"/>
</dbReference>
<feature type="transmembrane region" description="Helical" evidence="11">
    <location>
        <begin position="384"/>
        <end position="404"/>
    </location>
</feature>
<feature type="transmembrane region" description="Helical" evidence="11">
    <location>
        <begin position="429"/>
        <end position="451"/>
    </location>
</feature>